<evidence type="ECO:0000256" key="1">
    <source>
        <dbReference type="SAM" id="MobiDB-lite"/>
    </source>
</evidence>
<dbReference type="EMBL" id="BPQB01000001">
    <property type="protein sequence ID" value="GJE84319.1"/>
    <property type="molecule type" value="Genomic_DNA"/>
</dbReference>
<reference evidence="2 3" key="1">
    <citation type="submission" date="2021-08" db="EMBL/GenBank/DDBJ databases">
        <title>Draft Genome Sequence of Phanerochaete sordida strain YK-624.</title>
        <authorList>
            <person name="Mori T."/>
            <person name="Dohra H."/>
            <person name="Suzuki T."/>
            <person name="Kawagishi H."/>
            <person name="Hirai H."/>
        </authorList>
    </citation>
    <scope>NUCLEOTIDE SEQUENCE [LARGE SCALE GENOMIC DNA]</scope>
    <source>
        <strain evidence="2 3">YK-624</strain>
    </source>
</reference>
<evidence type="ECO:0000313" key="3">
    <source>
        <dbReference type="Proteomes" id="UP000703269"/>
    </source>
</evidence>
<comment type="caution">
    <text evidence="2">The sequence shown here is derived from an EMBL/GenBank/DDBJ whole genome shotgun (WGS) entry which is preliminary data.</text>
</comment>
<proteinExistence type="predicted"/>
<dbReference type="AlphaFoldDB" id="A0A9P3FY32"/>
<keyword evidence="3" id="KW-1185">Reference proteome</keyword>
<name>A0A9P3FY32_9APHY</name>
<evidence type="ECO:0000313" key="2">
    <source>
        <dbReference type="EMBL" id="GJE84319.1"/>
    </source>
</evidence>
<organism evidence="2 3">
    <name type="scientific">Phanerochaete sordida</name>
    <dbReference type="NCBI Taxonomy" id="48140"/>
    <lineage>
        <taxon>Eukaryota</taxon>
        <taxon>Fungi</taxon>
        <taxon>Dikarya</taxon>
        <taxon>Basidiomycota</taxon>
        <taxon>Agaricomycotina</taxon>
        <taxon>Agaricomycetes</taxon>
        <taxon>Polyporales</taxon>
        <taxon>Phanerochaetaceae</taxon>
        <taxon>Phanerochaete</taxon>
    </lineage>
</organism>
<protein>
    <submittedName>
        <fullName evidence="2">Uncharacterized protein</fullName>
    </submittedName>
</protein>
<dbReference type="Proteomes" id="UP000703269">
    <property type="component" value="Unassembled WGS sequence"/>
</dbReference>
<gene>
    <name evidence="2" type="ORF">PsYK624_003950</name>
</gene>
<accession>A0A9P3FY32</accession>
<sequence>MPFTKLVRARVSQLVGRDDKAMTASLGTSPSDLLKRKAVVEGDQGAPVGVSQPQPPVQHRCPRTSVTYQTSCFGGTAPWQRARRSPRVLMHQSPPYTPQIPPRQRPRCQS</sequence>
<feature type="region of interest" description="Disordered" evidence="1">
    <location>
        <begin position="72"/>
        <end position="110"/>
    </location>
</feature>